<evidence type="ECO:0000313" key="8">
    <source>
        <dbReference type="Proteomes" id="UP000248840"/>
    </source>
</evidence>
<dbReference type="FunFam" id="3.30.572.10:FF:000013">
    <property type="entry name" value="Thymidylate synthase"/>
    <property type="match status" value="1"/>
</dbReference>
<feature type="binding site" evidence="5">
    <location>
        <position position="51"/>
    </location>
    <ligand>
        <name>(6R)-5,10-methylene-5,6,7,8-tetrahydrofolate</name>
        <dbReference type="ChEBI" id="CHEBI:15636"/>
    </ligand>
</feature>
<dbReference type="InterPro" id="IPR045097">
    <property type="entry name" value="Thymidate_synth/dCMP_Mease"/>
</dbReference>
<dbReference type="InterPro" id="IPR023451">
    <property type="entry name" value="Thymidate_synth/dCMP_Mease_dom"/>
</dbReference>
<dbReference type="GO" id="GO:0004799">
    <property type="term" value="F:thymidylate synthase activity"/>
    <property type="evidence" value="ECO:0007669"/>
    <property type="project" value="UniProtKB-UniRule"/>
</dbReference>
<keyword evidence="4 5" id="KW-0545">Nucleotide biosynthesis</keyword>
<evidence type="ECO:0000256" key="4">
    <source>
        <dbReference type="ARBA" id="ARBA00022727"/>
    </source>
</evidence>
<comment type="pathway">
    <text evidence="5">Pyrimidine metabolism; dTTP biosynthesis.</text>
</comment>
<feature type="binding site" evidence="5">
    <location>
        <position position="273"/>
    </location>
    <ligand>
        <name>(6R)-5,10-methylene-5,6,7,8-tetrahydrofolate</name>
        <dbReference type="ChEBI" id="CHEBI:15636"/>
    </ligand>
</feature>
<evidence type="ECO:0000256" key="2">
    <source>
        <dbReference type="ARBA" id="ARBA00022603"/>
    </source>
</evidence>
<keyword evidence="3 5" id="KW-0808">Transferase</keyword>
<dbReference type="SUPFAM" id="SSF55831">
    <property type="entry name" value="Thymidylate synthase/dCMP hydroxymethylase"/>
    <property type="match status" value="1"/>
</dbReference>
<dbReference type="InterPro" id="IPR036926">
    <property type="entry name" value="Thymidate_synth/dCMP_Mease_sf"/>
</dbReference>
<organism evidence="7 8">
    <name type="scientific">Flavobacterium aciduliphilum</name>
    <dbReference type="NCBI Taxonomy" id="1101402"/>
    <lineage>
        <taxon>Bacteria</taxon>
        <taxon>Pseudomonadati</taxon>
        <taxon>Bacteroidota</taxon>
        <taxon>Flavobacteriia</taxon>
        <taxon>Flavobacteriales</taxon>
        <taxon>Flavobacteriaceae</taxon>
        <taxon>Flavobacterium</taxon>
    </lineage>
</organism>
<accession>A0A328YLE6</accession>
<comment type="subunit">
    <text evidence="5">Homodimer.</text>
</comment>
<dbReference type="PANTHER" id="PTHR11548">
    <property type="entry name" value="THYMIDYLATE SYNTHASE 1"/>
    <property type="match status" value="1"/>
</dbReference>
<dbReference type="CDD" id="cd00351">
    <property type="entry name" value="TS_Pyrimidine_HMase"/>
    <property type="match status" value="1"/>
</dbReference>
<dbReference type="OrthoDB" id="9774633at2"/>
<dbReference type="GO" id="GO:0032259">
    <property type="term" value="P:methylation"/>
    <property type="evidence" value="ECO:0007669"/>
    <property type="project" value="UniProtKB-KW"/>
</dbReference>
<dbReference type="UniPathway" id="UPA00575"/>
<feature type="binding site" evidence="5">
    <location>
        <position position="179"/>
    </location>
    <ligand>
        <name>(6R)-5,10-methylene-5,6,7,8-tetrahydrofolate</name>
        <dbReference type="ChEBI" id="CHEBI:15636"/>
    </ligand>
</feature>
<dbReference type="PRINTS" id="PR00108">
    <property type="entry name" value="THYMDSNTHASE"/>
</dbReference>
<evidence type="ECO:0000256" key="3">
    <source>
        <dbReference type="ARBA" id="ARBA00022679"/>
    </source>
</evidence>
<protein>
    <recommendedName>
        <fullName evidence="1 5">Thymidylate synthase</fullName>
        <shortName evidence="5">TS</shortName>
        <shortName evidence="5">TSase</shortName>
        <ecNumber evidence="1 5">2.1.1.45</ecNumber>
    </recommendedName>
</protein>
<keyword evidence="5" id="KW-0963">Cytoplasm</keyword>
<dbReference type="GO" id="GO:0006231">
    <property type="term" value="P:dTMP biosynthetic process"/>
    <property type="evidence" value="ECO:0007669"/>
    <property type="project" value="UniProtKB-UniRule"/>
</dbReference>
<dbReference type="RefSeq" id="WP_112112285.1">
    <property type="nucleotide sequence ID" value="NZ_QLSZ01000002.1"/>
</dbReference>
<evidence type="ECO:0000259" key="6">
    <source>
        <dbReference type="Pfam" id="PF00303"/>
    </source>
</evidence>
<comment type="catalytic activity">
    <reaction evidence="5">
        <text>dUMP + (6R)-5,10-methylene-5,6,7,8-tetrahydrofolate = 7,8-dihydrofolate + dTMP</text>
        <dbReference type="Rhea" id="RHEA:12104"/>
        <dbReference type="ChEBI" id="CHEBI:15636"/>
        <dbReference type="ChEBI" id="CHEBI:57451"/>
        <dbReference type="ChEBI" id="CHEBI:63528"/>
        <dbReference type="ChEBI" id="CHEBI:246422"/>
        <dbReference type="EC" id="2.1.1.45"/>
    </reaction>
</comment>
<feature type="domain" description="Thymidylate synthase/dCMP hydroxymethylase" evidence="6">
    <location>
        <begin position="2"/>
        <end position="274"/>
    </location>
</feature>
<dbReference type="Proteomes" id="UP000248840">
    <property type="component" value="Unassembled WGS sequence"/>
</dbReference>
<dbReference type="NCBIfam" id="NF002497">
    <property type="entry name" value="PRK01827.1-3"/>
    <property type="match status" value="1"/>
</dbReference>
<feature type="binding site" description="in other chain" evidence="5">
    <location>
        <begin position="176"/>
        <end position="179"/>
    </location>
    <ligand>
        <name>dUMP</name>
        <dbReference type="ChEBI" id="CHEBI:246422"/>
        <note>ligand shared between dimeric partners</note>
    </ligand>
</feature>
<dbReference type="EMBL" id="QLSZ01000002">
    <property type="protein sequence ID" value="RAR74134.1"/>
    <property type="molecule type" value="Genomic_DNA"/>
</dbReference>
<evidence type="ECO:0000256" key="5">
    <source>
        <dbReference type="HAMAP-Rule" id="MF_00008"/>
    </source>
</evidence>
<feature type="active site" description="Nucleophile" evidence="5">
    <location>
        <position position="156"/>
    </location>
</feature>
<dbReference type="AlphaFoldDB" id="A0A328YLE6"/>
<evidence type="ECO:0000256" key="1">
    <source>
        <dbReference type="ARBA" id="ARBA00011947"/>
    </source>
</evidence>
<dbReference type="Pfam" id="PF00303">
    <property type="entry name" value="Thymidylat_synt"/>
    <property type="match status" value="1"/>
</dbReference>
<comment type="caution">
    <text evidence="7">The sequence shown here is derived from an EMBL/GenBank/DDBJ whole genome shotgun (WGS) entry which is preliminary data.</text>
</comment>
<comment type="similarity">
    <text evidence="5">Belongs to the thymidylate synthase family. Bacterial-type ThyA subfamily.</text>
</comment>
<reference evidence="7 8" key="1">
    <citation type="submission" date="2018-06" db="EMBL/GenBank/DDBJ databases">
        <title>Genomic Encyclopedia of Archaeal and Bacterial Type Strains, Phase II (KMG-II): from individual species to whole genera.</title>
        <authorList>
            <person name="Goeker M."/>
        </authorList>
    </citation>
    <scope>NUCLEOTIDE SEQUENCE [LARGE SCALE GENOMIC DNA]</scope>
    <source>
        <strain evidence="7 8">DSM 25663</strain>
    </source>
</reference>
<name>A0A328YLE6_9FLAO</name>
<dbReference type="PANTHER" id="PTHR11548:SF9">
    <property type="entry name" value="THYMIDYLATE SYNTHASE"/>
    <property type="match status" value="1"/>
</dbReference>
<comment type="subcellular location">
    <subcellularLocation>
        <location evidence="5">Cytoplasm</location>
    </subcellularLocation>
</comment>
<dbReference type="Gene3D" id="3.30.572.10">
    <property type="entry name" value="Thymidylate synthase/dCMP hydroxymethylase domain"/>
    <property type="match status" value="1"/>
</dbReference>
<evidence type="ECO:0000313" key="7">
    <source>
        <dbReference type="EMBL" id="RAR74134.1"/>
    </source>
</evidence>
<keyword evidence="8" id="KW-1185">Reference proteome</keyword>
<dbReference type="NCBIfam" id="NF002499">
    <property type="entry name" value="PRK01827.1-5"/>
    <property type="match status" value="1"/>
</dbReference>
<feature type="binding site" description="in other chain" evidence="5">
    <location>
        <position position="21"/>
    </location>
    <ligand>
        <name>dUMP</name>
        <dbReference type="ChEBI" id="CHEBI:246422"/>
        <note>ligand shared between dimeric partners</note>
    </ligand>
</feature>
<keyword evidence="2 5" id="KW-0489">Methyltransferase</keyword>
<comment type="function">
    <text evidence="5">Catalyzes the reductive methylation of 2'-deoxyuridine-5'-monophosphate (dUMP) to 2'-deoxythymidine-5'-monophosphate (dTMP) while utilizing 5,10-methylenetetrahydrofolate (mTHF) as the methyl donor and reductant in the reaction, yielding dihydrofolate (DHF) as a by-product. This enzymatic reaction provides an intracellular de novo source of dTMP, an essential precursor for DNA biosynthesis.</text>
</comment>
<dbReference type="HAMAP" id="MF_00008">
    <property type="entry name" value="Thymidy_synth_bact"/>
    <property type="match status" value="1"/>
</dbReference>
<dbReference type="EC" id="2.1.1.45" evidence="1 5"/>
<dbReference type="InterPro" id="IPR000398">
    <property type="entry name" value="Thymidylate_synthase"/>
</dbReference>
<dbReference type="NCBIfam" id="TIGR03284">
    <property type="entry name" value="thym_sym"/>
    <property type="match status" value="2"/>
</dbReference>
<sequence>MKQYHDLVKHVLENGTQKGDRTGTGTKSVFGYQMRFDLAEGFPMVTTKKLHLKSIIYELLWFLKGDTNLNYLHENGVKIWDEWADANGDLGPIYGHQWRNWNNEEIDQITELIETLKTNPNSRRMLVSAWNPSVLPDTSKSFSENVSNGKAALPPCHAFFQFYVADEKLSCQLYQRSADIFLGVPFNIASYALLTMIIAQVCELQVGEFIHTFGDAHIYNNHFEQVALQLSREPKPLPKMILNPNVKNIFDFTFEDFTLVDYDPHPHIKGAVAV</sequence>
<proteinExistence type="inferred from homology"/>
<dbReference type="GO" id="GO:0006235">
    <property type="term" value="P:dTTP biosynthetic process"/>
    <property type="evidence" value="ECO:0007669"/>
    <property type="project" value="UniProtKB-UniRule"/>
</dbReference>
<feature type="binding site" evidence="5">
    <location>
        <begin position="123"/>
        <end position="124"/>
    </location>
    <ligand>
        <name>dUMP</name>
        <dbReference type="ChEBI" id="CHEBI:246422"/>
        <note>ligand shared between dimeric partners</note>
    </ligand>
</feature>
<feature type="binding site" description="in other chain" evidence="5">
    <location>
        <begin position="217"/>
        <end position="219"/>
    </location>
    <ligand>
        <name>dUMP</name>
        <dbReference type="ChEBI" id="CHEBI:246422"/>
        <note>ligand shared between dimeric partners</note>
    </ligand>
</feature>
<feature type="binding site" description="in other chain" evidence="5">
    <location>
        <position position="187"/>
    </location>
    <ligand>
        <name>dUMP</name>
        <dbReference type="ChEBI" id="CHEBI:246422"/>
        <note>ligand shared between dimeric partners</note>
    </ligand>
</feature>
<gene>
    <name evidence="5" type="primary">thyA</name>
    <name evidence="7" type="ORF">CLV55_10262</name>
</gene>
<dbReference type="GO" id="GO:0005829">
    <property type="term" value="C:cytosol"/>
    <property type="evidence" value="ECO:0007669"/>
    <property type="project" value="TreeGrafter"/>
</dbReference>